<dbReference type="PRINTS" id="PR00702">
    <property type="entry name" value="ACRIFLAVINRP"/>
</dbReference>
<dbReference type="RefSeq" id="WP_146651663.1">
    <property type="nucleotide sequence ID" value="NZ_CP012333.1"/>
</dbReference>
<keyword evidence="4" id="KW-1185">Reference proteome</keyword>
<feature type="region of interest" description="Disordered" evidence="1">
    <location>
        <begin position="742"/>
        <end position="761"/>
    </location>
</feature>
<dbReference type="GO" id="GO:0005886">
    <property type="term" value="C:plasma membrane"/>
    <property type="evidence" value="ECO:0007669"/>
    <property type="project" value="TreeGrafter"/>
</dbReference>
<feature type="transmembrane region" description="Helical" evidence="2">
    <location>
        <begin position="362"/>
        <end position="382"/>
    </location>
</feature>
<feature type="transmembrane region" description="Helical" evidence="2">
    <location>
        <begin position="536"/>
        <end position="557"/>
    </location>
</feature>
<dbReference type="Proteomes" id="UP000064967">
    <property type="component" value="Chromosome"/>
</dbReference>
<gene>
    <name evidence="3" type="ORF">AKJ09_07024</name>
</gene>
<keyword evidence="2" id="KW-1133">Transmembrane helix</keyword>
<feature type="transmembrane region" description="Helical" evidence="2">
    <location>
        <begin position="466"/>
        <end position="484"/>
    </location>
</feature>
<feature type="transmembrane region" description="Helical" evidence="2">
    <location>
        <begin position="12"/>
        <end position="30"/>
    </location>
</feature>
<evidence type="ECO:0000256" key="2">
    <source>
        <dbReference type="SAM" id="Phobius"/>
    </source>
</evidence>
<dbReference type="PROSITE" id="PS51257">
    <property type="entry name" value="PROKAR_LIPOPROTEIN"/>
    <property type="match status" value="1"/>
</dbReference>
<dbReference type="EMBL" id="CP012333">
    <property type="protein sequence ID" value="AKV00361.1"/>
    <property type="molecule type" value="Genomic_DNA"/>
</dbReference>
<feature type="transmembrane region" description="Helical" evidence="2">
    <location>
        <begin position="339"/>
        <end position="355"/>
    </location>
</feature>
<dbReference type="PATRIC" id="fig|1391654.3.peg.7129"/>
<feature type="compositionally biased region" description="Basic and acidic residues" evidence="1">
    <location>
        <begin position="742"/>
        <end position="753"/>
    </location>
</feature>
<evidence type="ECO:0000256" key="1">
    <source>
        <dbReference type="SAM" id="MobiDB-lite"/>
    </source>
</evidence>
<dbReference type="Gene3D" id="3.30.70.1430">
    <property type="entry name" value="Multidrug efflux transporter AcrB pore domain"/>
    <property type="match status" value="2"/>
</dbReference>
<dbReference type="Gene3D" id="3.30.2090.10">
    <property type="entry name" value="Multidrug efflux transporter AcrB TolC docking domain, DN and DC subdomains"/>
    <property type="match status" value="2"/>
</dbReference>
<dbReference type="STRING" id="1391654.AKJ09_07024"/>
<feature type="transmembrane region" description="Helical" evidence="2">
    <location>
        <begin position="855"/>
        <end position="874"/>
    </location>
</feature>
<evidence type="ECO:0000313" key="4">
    <source>
        <dbReference type="Proteomes" id="UP000064967"/>
    </source>
</evidence>
<dbReference type="Pfam" id="PF00873">
    <property type="entry name" value="ACR_tran"/>
    <property type="match status" value="1"/>
</dbReference>
<dbReference type="InterPro" id="IPR001036">
    <property type="entry name" value="Acrflvin-R"/>
</dbReference>
<dbReference type="InterPro" id="IPR027463">
    <property type="entry name" value="AcrB_DN_DC_subdom"/>
</dbReference>
<accession>A0A0K1Q3D6</accession>
<dbReference type="AlphaFoldDB" id="A0A0K1Q3D6"/>
<dbReference type="Gene3D" id="1.20.1640.10">
    <property type="entry name" value="Multidrug efflux transporter AcrB transmembrane domain"/>
    <property type="match status" value="2"/>
</dbReference>
<dbReference type="OrthoDB" id="9807612at2"/>
<keyword evidence="2" id="KW-0812">Transmembrane</keyword>
<sequence>MRALAALCIRRPVFTWVLVLACVVLGFAGLRKMPIERFPNVDFAFVSVSVAAPGMSAEQVESEISTRIENALGTVAGLERLDSTSSEGAALVWAQFSLDRDSTVAANDVRDRVSRLSDEMPAVARPARIETFNSNASPIMMIAVTSRGAARTPIELTELADTRIRQELQSIRGVGEVRLVGGEVRTLSVILDPMRLQSANLTAQEVQQALGRENLEAPGGTLADGATSLGVRLSAKARTASELEEVVVAQRGSFAVRVADVGRVEDGSGVPESRASLSGEPTVVLAITKQPGANTVGVADDVKERLSTARRFLPDGVSVRVLQDNSEDVRASVHAVTEHLVLGAVLAAVVVLLFLRSWRATLIAGLAIPSSILGTFAVAQAMGMTLNMLSLLGLTLAVGIVIDDAIVVLENIVRVIHTKKLQPREAAVFATQEIGLAVLATTLSLVAVFLPVATMEGIVGRYLAPFGLTMAASILLSMAVAFTLTPMLCSRWLKPAPAESKAGEHGEDPHGSADGPLERLYARALGVVLRWRKSTLLVLVLVIGSVVPIAGAVPTTFVPIEDSARLSVYVRLPEGTSLDRTAEVAEELSAELRAYPDVTDAVVTTTSAREASIIGYLGRRGVQATMIQRVREDLMKRHAQEPWLLMIGATDDMAAPGPDGAAIQFVVRGADLTELQTITSRLLEEAKKIPGTVDHGVTSAGGMPELSVKVDRTHASQLGVSQAEIGSALALVDRKGLELGSVRDPRSRSESSMKVRLRVQSESQSNDDLVRSLTVRNTRGSLLPLSEIAQIERREGPGAVRRVGRQRQITVFMNTLPGASDSVVVAALQVKLKEIDPSGRYTGEVLGNAKEMEKAFAAFMVAIALSFAFMYMILAAQYESWVHPVTILMSLPLTIPFGLLSLLLGGQSLNLFSALGFLVLFGVVKKNSILQVDRMIQLRAAGVARHEAVIKACQDRLRPILMTTLAFVAGMLPLVVSSGPGAATNRAIAVGVMGGQTLSLLLTLLATPVVYVWFDDIEAWWRRVFRSRSSATSVAAPSDVASPERMSA</sequence>
<dbReference type="SUPFAM" id="SSF82714">
    <property type="entry name" value="Multidrug efflux transporter AcrB TolC docking domain, DN and DC subdomains"/>
    <property type="match status" value="2"/>
</dbReference>
<feature type="transmembrane region" description="Helical" evidence="2">
    <location>
        <begin position="434"/>
        <end position="454"/>
    </location>
</feature>
<dbReference type="SUPFAM" id="SSF82693">
    <property type="entry name" value="Multidrug efflux transporter AcrB pore domain, PN1, PN2, PC1 and PC2 subdomains"/>
    <property type="match status" value="3"/>
</dbReference>
<organism evidence="3 4">
    <name type="scientific">Labilithrix luteola</name>
    <dbReference type="NCBI Taxonomy" id="1391654"/>
    <lineage>
        <taxon>Bacteria</taxon>
        <taxon>Pseudomonadati</taxon>
        <taxon>Myxococcota</taxon>
        <taxon>Polyangia</taxon>
        <taxon>Polyangiales</taxon>
        <taxon>Labilitrichaceae</taxon>
        <taxon>Labilithrix</taxon>
    </lineage>
</organism>
<proteinExistence type="predicted"/>
<evidence type="ECO:0000313" key="3">
    <source>
        <dbReference type="EMBL" id="AKV00361.1"/>
    </source>
</evidence>
<feature type="transmembrane region" description="Helical" evidence="2">
    <location>
        <begin position="960"/>
        <end position="976"/>
    </location>
</feature>
<feature type="transmembrane region" description="Helical" evidence="2">
    <location>
        <begin position="388"/>
        <end position="413"/>
    </location>
</feature>
<reference evidence="3 4" key="1">
    <citation type="submission" date="2015-08" db="EMBL/GenBank/DDBJ databases">
        <authorList>
            <person name="Babu N.S."/>
            <person name="Beckwith C.J."/>
            <person name="Beseler K.G."/>
            <person name="Brison A."/>
            <person name="Carone J.V."/>
            <person name="Caskin T.P."/>
            <person name="Diamond M."/>
            <person name="Durham M.E."/>
            <person name="Foxe J.M."/>
            <person name="Go M."/>
            <person name="Henderson B.A."/>
            <person name="Jones I.B."/>
            <person name="McGettigan J.A."/>
            <person name="Micheletti S.J."/>
            <person name="Nasrallah M.E."/>
            <person name="Ortiz D."/>
            <person name="Piller C.R."/>
            <person name="Privatt S.R."/>
            <person name="Schneider S.L."/>
            <person name="Sharp S."/>
            <person name="Smith T.C."/>
            <person name="Stanton J.D."/>
            <person name="Ullery H.E."/>
            <person name="Wilson R.J."/>
            <person name="Serrano M.G."/>
            <person name="Buck G."/>
            <person name="Lee V."/>
            <person name="Wang Y."/>
            <person name="Carvalho R."/>
            <person name="Voegtly L."/>
            <person name="Shi R."/>
            <person name="Duckworth R."/>
            <person name="Johnson A."/>
            <person name="Loviza R."/>
            <person name="Walstead R."/>
            <person name="Shah Z."/>
            <person name="Kiflezghi M."/>
            <person name="Wade K."/>
            <person name="Ball S.L."/>
            <person name="Bradley K.W."/>
            <person name="Asai D.J."/>
            <person name="Bowman C.A."/>
            <person name="Russell D.A."/>
            <person name="Pope W.H."/>
            <person name="Jacobs-Sera D."/>
            <person name="Hendrix R.W."/>
            <person name="Hatfull G.F."/>
        </authorList>
    </citation>
    <scope>NUCLEOTIDE SEQUENCE [LARGE SCALE GENOMIC DNA]</scope>
    <source>
        <strain evidence="3 4">DSM 27648</strain>
    </source>
</reference>
<name>A0A0K1Q3D6_9BACT</name>
<feature type="transmembrane region" description="Helical" evidence="2">
    <location>
        <begin position="988"/>
        <end position="1014"/>
    </location>
</feature>
<dbReference type="KEGG" id="llu:AKJ09_07024"/>
<dbReference type="SUPFAM" id="SSF82866">
    <property type="entry name" value="Multidrug efflux transporter AcrB transmembrane domain"/>
    <property type="match status" value="2"/>
</dbReference>
<dbReference type="Gene3D" id="3.30.70.1320">
    <property type="entry name" value="Multidrug efflux transporter AcrB pore domain like"/>
    <property type="match status" value="1"/>
</dbReference>
<protein>
    <submittedName>
        <fullName evidence="3">RND multidrug efflux transporter</fullName>
    </submittedName>
</protein>
<dbReference type="PANTHER" id="PTHR32063:SF0">
    <property type="entry name" value="SWARMING MOTILITY PROTEIN SWRC"/>
    <property type="match status" value="1"/>
</dbReference>
<keyword evidence="2" id="KW-0472">Membrane</keyword>
<feature type="transmembrane region" description="Helical" evidence="2">
    <location>
        <begin position="908"/>
        <end position="924"/>
    </location>
</feature>
<dbReference type="GO" id="GO:0042910">
    <property type="term" value="F:xenobiotic transmembrane transporter activity"/>
    <property type="evidence" value="ECO:0007669"/>
    <property type="project" value="TreeGrafter"/>
</dbReference>
<dbReference type="PANTHER" id="PTHR32063">
    <property type="match status" value="1"/>
</dbReference>
<dbReference type="Gene3D" id="3.30.70.1440">
    <property type="entry name" value="Multidrug efflux transporter AcrB pore domain"/>
    <property type="match status" value="1"/>
</dbReference>
<feature type="transmembrane region" description="Helical" evidence="2">
    <location>
        <begin position="881"/>
        <end position="902"/>
    </location>
</feature>